<protein>
    <submittedName>
        <fullName evidence="5">Transcriptional regulator, penicillinase repressor family</fullName>
    </submittedName>
</protein>
<evidence type="ECO:0000256" key="4">
    <source>
        <dbReference type="ARBA" id="ARBA00023163"/>
    </source>
</evidence>
<comment type="similarity">
    <text evidence="1">Belongs to the BlaI transcriptional regulatory family.</text>
</comment>
<evidence type="ECO:0000256" key="3">
    <source>
        <dbReference type="ARBA" id="ARBA00023125"/>
    </source>
</evidence>
<keyword evidence="3" id="KW-0238">DNA-binding</keyword>
<evidence type="ECO:0000256" key="1">
    <source>
        <dbReference type="ARBA" id="ARBA00011046"/>
    </source>
</evidence>
<keyword evidence="2" id="KW-0805">Transcription regulation</keyword>
<dbReference type="AlphaFoldDB" id="A0A1Y5Q5E7"/>
<dbReference type="EMBL" id="FLTS01000001">
    <property type="protein sequence ID" value="SBV37461.1"/>
    <property type="molecule type" value="Genomic_DNA"/>
</dbReference>
<gene>
    <name evidence="5" type="ORF">STPYR_12397</name>
</gene>
<dbReference type="Pfam" id="PF03965">
    <property type="entry name" value="Penicillinase_R"/>
    <property type="match status" value="1"/>
</dbReference>
<organism evidence="5">
    <name type="scientific">uncultured Stenotrophomonas sp</name>
    <dbReference type="NCBI Taxonomy" id="165438"/>
    <lineage>
        <taxon>Bacteria</taxon>
        <taxon>Pseudomonadati</taxon>
        <taxon>Pseudomonadota</taxon>
        <taxon>Gammaproteobacteria</taxon>
        <taxon>Lysobacterales</taxon>
        <taxon>Lysobacteraceae</taxon>
        <taxon>Stenotrophomonas</taxon>
        <taxon>environmental samples</taxon>
    </lineage>
</organism>
<dbReference type="Gene3D" id="1.10.10.10">
    <property type="entry name" value="Winged helix-like DNA-binding domain superfamily/Winged helix DNA-binding domain"/>
    <property type="match status" value="1"/>
</dbReference>
<dbReference type="InterPro" id="IPR036388">
    <property type="entry name" value="WH-like_DNA-bd_sf"/>
</dbReference>
<dbReference type="Gene3D" id="1.10.4040.10">
    <property type="entry name" value="Penicillinase repressor domain"/>
    <property type="match status" value="1"/>
</dbReference>
<dbReference type="GO" id="GO:0045892">
    <property type="term" value="P:negative regulation of DNA-templated transcription"/>
    <property type="evidence" value="ECO:0007669"/>
    <property type="project" value="InterPro"/>
</dbReference>
<evidence type="ECO:0000313" key="5">
    <source>
        <dbReference type="EMBL" id="SBV37461.1"/>
    </source>
</evidence>
<dbReference type="InterPro" id="IPR036390">
    <property type="entry name" value="WH_DNA-bd_sf"/>
</dbReference>
<dbReference type="InterPro" id="IPR005650">
    <property type="entry name" value="BlaI_family"/>
</dbReference>
<proteinExistence type="inferred from homology"/>
<reference evidence="5" key="1">
    <citation type="submission" date="2016-03" db="EMBL/GenBank/DDBJ databases">
        <authorList>
            <person name="Ploux O."/>
        </authorList>
    </citation>
    <scope>NUCLEOTIDE SEQUENCE</scope>
    <source>
        <strain evidence="5">UC10</strain>
    </source>
</reference>
<evidence type="ECO:0000256" key="2">
    <source>
        <dbReference type="ARBA" id="ARBA00023015"/>
    </source>
</evidence>
<name>A0A1Y5Q5E7_9GAMM</name>
<dbReference type="GO" id="GO:0003677">
    <property type="term" value="F:DNA binding"/>
    <property type="evidence" value="ECO:0007669"/>
    <property type="project" value="UniProtKB-KW"/>
</dbReference>
<keyword evidence="4" id="KW-0804">Transcription</keyword>
<accession>A0A1Y5Q5E7</accession>
<sequence>MRRKTIGDQELALLQYLGENQPASVGEVAAGFGESRGLARSTVLTMMERLRAKGYLRRAQHAGVYRYEATAGQQEVVNSAVGSFVEKTLQGSISPFVAWMSEKAEVSDDELAELQALVSRLQSQRRED</sequence>
<dbReference type="SUPFAM" id="SSF46785">
    <property type="entry name" value="Winged helix' DNA-binding domain"/>
    <property type="match status" value="1"/>
</dbReference>
<dbReference type="PIRSF" id="PIRSF019455">
    <property type="entry name" value="CopR_AtkY"/>
    <property type="match status" value="1"/>
</dbReference>